<accession>A0A0C3S3C3</accession>
<feature type="non-terminal residue" evidence="1">
    <location>
        <position position="1"/>
    </location>
</feature>
<dbReference type="Proteomes" id="UP000053257">
    <property type="component" value="Unassembled WGS sequence"/>
</dbReference>
<dbReference type="HOGENOM" id="CLU_2948206_0_0_1"/>
<feature type="non-terminal residue" evidence="1">
    <location>
        <position position="60"/>
    </location>
</feature>
<dbReference type="AlphaFoldDB" id="A0A0C3S3C3"/>
<evidence type="ECO:0000313" key="1">
    <source>
        <dbReference type="EMBL" id="KIP04312.1"/>
    </source>
</evidence>
<reference evidence="1 2" key="1">
    <citation type="journal article" date="2014" name="PLoS Genet.">
        <title>Analysis of the Phlebiopsis gigantea genome, transcriptome and secretome provides insight into its pioneer colonization strategies of wood.</title>
        <authorList>
            <person name="Hori C."/>
            <person name="Ishida T."/>
            <person name="Igarashi K."/>
            <person name="Samejima M."/>
            <person name="Suzuki H."/>
            <person name="Master E."/>
            <person name="Ferreira P."/>
            <person name="Ruiz-Duenas F.J."/>
            <person name="Held B."/>
            <person name="Canessa P."/>
            <person name="Larrondo L.F."/>
            <person name="Schmoll M."/>
            <person name="Druzhinina I.S."/>
            <person name="Kubicek C.P."/>
            <person name="Gaskell J.A."/>
            <person name="Kersten P."/>
            <person name="St John F."/>
            <person name="Glasner J."/>
            <person name="Sabat G."/>
            <person name="Splinter BonDurant S."/>
            <person name="Syed K."/>
            <person name="Yadav J."/>
            <person name="Mgbeahuruike A.C."/>
            <person name="Kovalchuk A."/>
            <person name="Asiegbu F.O."/>
            <person name="Lackner G."/>
            <person name="Hoffmeister D."/>
            <person name="Rencoret J."/>
            <person name="Gutierrez A."/>
            <person name="Sun H."/>
            <person name="Lindquist E."/>
            <person name="Barry K."/>
            <person name="Riley R."/>
            <person name="Grigoriev I.V."/>
            <person name="Henrissat B."/>
            <person name="Kues U."/>
            <person name="Berka R.M."/>
            <person name="Martinez A.T."/>
            <person name="Covert S.F."/>
            <person name="Blanchette R.A."/>
            <person name="Cullen D."/>
        </authorList>
    </citation>
    <scope>NUCLEOTIDE SEQUENCE [LARGE SCALE GENOMIC DNA]</scope>
    <source>
        <strain evidence="1 2">11061_1 CR5-6</strain>
    </source>
</reference>
<name>A0A0C3S3C3_PHLG1</name>
<evidence type="ECO:0000313" key="2">
    <source>
        <dbReference type="Proteomes" id="UP000053257"/>
    </source>
</evidence>
<proteinExistence type="predicted"/>
<dbReference type="EMBL" id="KN840579">
    <property type="protein sequence ID" value="KIP04312.1"/>
    <property type="molecule type" value="Genomic_DNA"/>
</dbReference>
<keyword evidence="2" id="KW-1185">Reference proteome</keyword>
<gene>
    <name evidence="1" type="ORF">PHLGIDRAFT_51208</name>
</gene>
<sequence>RLASFFEDEVEDSGFGDISFKSAQYVQPFADTAWVVARFECETKIAKGRGVARLVPTRAG</sequence>
<protein>
    <submittedName>
        <fullName evidence="1">Uncharacterized protein</fullName>
    </submittedName>
</protein>
<organism evidence="1 2">
    <name type="scientific">Phlebiopsis gigantea (strain 11061_1 CR5-6)</name>
    <name type="common">White-rot fungus</name>
    <name type="synonym">Peniophora gigantea</name>
    <dbReference type="NCBI Taxonomy" id="745531"/>
    <lineage>
        <taxon>Eukaryota</taxon>
        <taxon>Fungi</taxon>
        <taxon>Dikarya</taxon>
        <taxon>Basidiomycota</taxon>
        <taxon>Agaricomycotina</taxon>
        <taxon>Agaricomycetes</taxon>
        <taxon>Polyporales</taxon>
        <taxon>Phanerochaetaceae</taxon>
        <taxon>Phlebiopsis</taxon>
    </lineage>
</organism>